<dbReference type="RefSeq" id="WP_105806143.1">
    <property type="nucleotide sequence ID" value="NZ_MWZD01000022.1"/>
</dbReference>
<dbReference type="Pfam" id="PF13692">
    <property type="entry name" value="Glyco_trans_1_4"/>
    <property type="match status" value="1"/>
</dbReference>
<dbReference type="SUPFAM" id="SSF53756">
    <property type="entry name" value="UDP-Glycosyltransferase/glycogen phosphorylase"/>
    <property type="match status" value="1"/>
</dbReference>
<sequence length="369" mass="39895">MRILYVCTDADIGGAERLLAMLGRHRDPRDRTRLVVLMGRGTLSEELDAAFDELAYLDTPPSSRDLPGMVRALNAQIRDFAPDIVSSHLFHADLVTALARTSAPRTTTVHTHGFGPADHPLTRLIARAVGLLSWRFAAVIPSSDSPEMARFIRSLRMRKVVAPILNGAEIPERPSFDPASRTFVSIARNHPVKGHDVLFGAFADVAERIPGWRLRAYGPGVEPGDERMRQLLRETGAVELAAEGRIALAGPTAHPEQALAAASALVISSRYGETSPLVGAEAAGSGVPVITSDIGNCRQFADDPRFAVPAGDRAALAEALLGYARLSDEERGALSAAARRRAEERYSPQRVANDYRAVFATLVEGSRKR</sequence>
<evidence type="ECO:0000313" key="4">
    <source>
        <dbReference type="EMBL" id="PRI10210.1"/>
    </source>
</evidence>
<evidence type="ECO:0000313" key="5">
    <source>
        <dbReference type="Proteomes" id="UP000238650"/>
    </source>
</evidence>
<dbReference type="OrthoDB" id="9810929at2"/>
<protein>
    <recommendedName>
        <fullName evidence="3">Glycosyltransferase subfamily 4-like N-terminal domain-containing protein</fullName>
    </recommendedName>
</protein>
<dbReference type="Proteomes" id="UP000238650">
    <property type="component" value="Unassembled WGS sequence"/>
</dbReference>
<reference evidence="4 5" key="1">
    <citation type="journal article" date="2017" name="New Microbes New Infect">
        <title>Genome sequence of 'Leucobacter massiliensis' sp. nov. isolated from human pharynx after travel to the 2014 Hajj.</title>
        <authorList>
            <person name="Leangapichart T."/>
            <person name="Gautret P."/>
            <person name="Nguyen T.T."/>
            <person name="Armstrong N."/>
            <person name="Rolain J.M."/>
        </authorList>
    </citation>
    <scope>NUCLEOTIDE SEQUENCE [LARGE SCALE GENOMIC DNA]</scope>
    <source>
        <strain evidence="4 5">122RC15</strain>
    </source>
</reference>
<dbReference type="EMBL" id="MWZD01000022">
    <property type="protein sequence ID" value="PRI10210.1"/>
    <property type="molecule type" value="Genomic_DNA"/>
</dbReference>
<gene>
    <name evidence="4" type="ORF">B4915_12425</name>
</gene>
<dbReference type="GO" id="GO:0016757">
    <property type="term" value="F:glycosyltransferase activity"/>
    <property type="evidence" value="ECO:0007669"/>
    <property type="project" value="UniProtKB-KW"/>
</dbReference>
<dbReference type="AlphaFoldDB" id="A0A2S9QKU8"/>
<accession>A0A2S9QKU8</accession>
<evidence type="ECO:0000259" key="3">
    <source>
        <dbReference type="Pfam" id="PF13439"/>
    </source>
</evidence>
<dbReference type="InterPro" id="IPR028098">
    <property type="entry name" value="Glyco_trans_4-like_N"/>
</dbReference>
<evidence type="ECO:0000256" key="1">
    <source>
        <dbReference type="ARBA" id="ARBA00022676"/>
    </source>
</evidence>
<comment type="caution">
    <text evidence="4">The sequence shown here is derived from an EMBL/GenBank/DDBJ whole genome shotgun (WGS) entry which is preliminary data.</text>
</comment>
<dbReference type="Gene3D" id="3.40.50.2000">
    <property type="entry name" value="Glycogen Phosphorylase B"/>
    <property type="match status" value="2"/>
</dbReference>
<keyword evidence="2" id="KW-0808">Transferase</keyword>
<dbReference type="PANTHER" id="PTHR12526">
    <property type="entry name" value="GLYCOSYLTRANSFERASE"/>
    <property type="match status" value="1"/>
</dbReference>
<dbReference type="PANTHER" id="PTHR12526:SF630">
    <property type="entry name" value="GLYCOSYLTRANSFERASE"/>
    <property type="match status" value="1"/>
</dbReference>
<keyword evidence="5" id="KW-1185">Reference proteome</keyword>
<feature type="domain" description="Glycosyltransferase subfamily 4-like N-terminal" evidence="3">
    <location>
        <begin position="12"/>
        <end position="154"/>
    </location>
</feature>
<evidence type="ECO:0000256" key="2">
    <source>
        <dbReference type="ARBA" id="ARBA00022679"/>
    </source>
</evidence>
<organism evidence="4 5">
    <name type="scientific">Leucobacter massiliensis</name>
    <dbReference type="NCBI Taxonomy" id="1686285"/>
    <lineage>
        <taxon>Bacteria</taxon>
        <taxon>Bacillati</taxon>
        <taxon>Actinomycetota</taxon>
        <taxon>Actinomycetes</taxon>
        <taxon>Micrococcales</taxon>
        <taxon>Microbacteriaceae</taxon>
        <taxon>Leucobacter</taxon>
    </lineage>
</organism>
<dbReference type="Pfam" id="PF13439">
    <property type="entry name" value="Glyco_transf_4"/>
    <property type="match status" value="1"/>
</dbReference>
<keyword evidence="1" id="KW-0328">Glycosyltransferase</keyword>
<name>A0A2S9QKU8_9MICO</name>
<proteinExistence type="predicted"/>